<sequence length="209" mass="23153">MTTIEDGQQTEAPAAARPRGRTIDPTLKLLLELGPLGFFFLASWRYGLHVATAVLMVGVVVTLVASYALTRRLPIMPVVTAAAVLIFGALTFYFDNPVFIKIKPTVINCIFGTALLGGLAFNKPLLPIVLDSALHLDEIGWRKLTFRWGLFFFVLAALNEIVWRTQSDVVWSGFKVFGTMPLTVVFALAQVPLIMRHELKTVVPPDEHF</sequence>
<dbReference type="OrthoDB" id="9788219at2"/>
<name>A0A4Q2RCK3_9HYPH</name>
<keyword evidence="1 5" id="KW-1003">Cell membrane</keyword>
<keyword evidence="5" id="KW-0997">Cell inner membrane</keyword>
<dbReference type="RefSeq" id="WP_129220150.1">
    <property type="nucleotide sequence ID" value="NZ_QYBC01000013.1"/>
</dbReference>
<feature type="transmembrane region" description="Helical" evidence="5">
    <location>
        <begin position="46"/>
        <end position="69"/>
    </location>
</feature>
<evidence type="ECO:0000256" key="5">
    <source>
        <dbReference type="HAMAP-Rule" id="MF_00189"/>
    </source>
</evidence>
<dbReference type="NCBIfam" id="TIGR00997">
    <property type="entry name" value="ispZ"/>
    <property type="match status" value="1"/>
</dbReference>
<evidence type="ECO:0000256" key="2">
    <source>
        <dbReference type="ARBA" id="ARBA00022692"/>
    </source>
</evidence>
<dbReference type="HAMAP" id="MF_00189">
    <property type="entry name" value="YciB"/>
    <property type="match status" value="1"/>
</dbReference>
<dbReference type="PANTHER" id="PTHR36917">
    <property type="entry name" value="INTRACELLULAR SEPTATION PROTEIN A-RELATED"/>
    <property type="match status" value="1"/>
</dbReference>
<dbReference type="NCBIfam" id="NF001323">
    <property type="entry name" value="PRK00259.1-1"/>
    <property type="match status" value="1"/>
</dbReference>
<evidence type="ECO:0000313" key="7">
    <source>
        <dbReference type="Proteomes" id="UP000289411"/>
    </source>
</evidence>
<evidence type="ECO:0000313" key="6">
    <source>
        <dbReference type="EMBL" id="RYB03579.1"/>
    </source>
</evidence>
<dbReference type="AlphaFoldDB" id="A0A4Q2RCK3"/>
<keyword evidence="2 5" id="KW-0812">Transmembrane</keyword>
<comment type="function">
    <text evidence="5">Plays a role in cell envelope biogenesis, maintenance of cell envelope integrity and membrane homeostasis.</text>
</comment>
<dbReference type="Proteomes" id="UP000289411">
    <property type="component" value="Unassembled WGS sequence"/>
</dbReference>
<evidence type="ECO:0000256" key="4">
    <source>
        <dbReference type="ARBA" id="ARBA00023136"/>
    </source>
</evidence>
<reference evidence="6 7" key="1">
    <citation type="submission" date="2018-09" db="EMBL/GenBank/DDBJ databases">
        <authorList>
            <person name="Grouzdev D.S."/>
            <person name="Krutkina M.S."/>
        </authorList>
    </citation>
    <scope>NUCLEOTIDE SEQUENCE [LARGE SCALE GENOMIC DNA]</scope>
    <source>
        <strain evidence="6 7">RmlP001</strain>
    </source>
</reference>
<dbReference type="GO" id="GO:0005886">
    <property type="term" value="C:plasma membrane"/>
    <property type="evidence" value="ECO:0007669"/>
    <property type="project" value="UniProtKB-SubCell"/>
</dbReference>
<gene>
    <name evidence="5" type="primary">yciB</name>
    <name evidence="6" type="ORF">D3272_15610</name>
</gene>
<dbReference type="InterPro" id="IPR006008">
    <property type="entry name" value="YciB"/>
</dbReference>
<feature type="transmembrane region" description="Helical" evidence="5">
    <location>
        <begin position="145"/>
        <end position="162"/>
    </location>
</feature>
<evidence type="ECO:0000256" key="1">
    <source>
        <dbReference type="ARBA" id="ARBA00022475"/>
    </source>
</evidence>
<proteinExistence type="inferred from homology"/>
<dbReference type="Pfam" id="PF04279">
    <property type="entry name" value="IspA"/>
    <property type="match status" value="1"/>
</dbReference>
<keyword evidence="4 5" id="KW-0472">Membrane</keyword>
<feature type="transmembrane region" description="Helical" evidence="5">
    <location>
        <begin position="106"/>
        <end position="125"/>
    </location>
</feature>
<keyword evidence="3 5" id="KW-1133">Transmembrane helix</keyword>
<protein>
    <recommendedName>
        <fullName evidence="5">Inner membrane-spanning protein YciB</fullName>
    </recommendedName>
</protein>
<dbReference type="EMBL" id="QYBC01000013">
    <property type="protein sequence ID" value="RYB03579.1"/>
    <property type="molecule type" value="Genomic_DNA"/>
</dbReference>
<feature type="transmembrane region" description="Helical" evidence="5">
    <location>
        <begin position="174"/>
        <end position="195"/>
    </location>
</feature>
<comment type="caution">
    <text evidence="6">The sequence shown here is derived from an EMBL/GenBank/DDBJ whole genome shotgun (WGS) entry which is preliminary data.</text>
</comment>
<comment type="subcellular location">
    <subcellularLocation>
        <location evidence="5">Cell inner membrane</location>
        <topology evidence="5">Multi-pass membrane protein</topology>
    </subcellularLocation>
</comment>
<keyword evidence="7" id="KW-1185">Reference proteome</keyword>
<accession>A0A4Q2RCK3</accession>
<feature type="transmembrane region" description="Helical" evidence="5">
    <location>
        <begin position="75"/>
        <end position="94"/>
    </location>
</feature>
<organism evidence="6 7">
    <name type="scientific">Lichenibacterium ramalinae</name>
    <dbReference type="NCBI Taxonomy" id="2316527"/>
    <lineage>
        <taxon>Bacteria</taxon>
        <taxon>Pseudomonadati</taxon>
        <taxon>Pseudomonadota</taxon>
        <taxon>Alphaproteobacteria</taxon>
        <taxon>Hyphomicrobiales</taxon>
        <taxon>Lichenihabitantaceae</taxon>
        <taxon>Lichenibacterium</taxon>
    </lineage>
</organism>
<reference evidence="6 7" key="2">
    <citation type="submission" date="2019-02" db="EMBL/GenBank/DDBJ databases">
        <title>'Lichenibacterium ramalinii' gen. nov. sp. nov., 'Lichenibacterium minor' gen. nov. sp. nov.</title>
        <authorList>
            <person name="Pankratov T."/>
        </authorList>
    </citation>
    <scope>NUCLEOTIDE SEQUENCE [LARGE SCALE GENOMIC DNA]</scope>
    <source>
        <strain evidence="6 7">RmlP001</strain>
    </source>
</reference>
<dbReference type="PANTHER" id="PTHR36917:SF1">
    <property type="entry name" value="INNER MEMBRANE-SPANNING PROTEIN YCIB"/>
    <property type="match status" value="1"/>
</dbReference>
<comment type="similarity">
    <text evidence="5">Belongs to the YciB family.</text>
</comment>
<evidence type="ECO:0000256" key="3">
    <source>
        <dbReference type="ARBA" id="ARBA00022989"/>
    </source>
</evidence>